<evidence type="ECO:0000256" key="1">
    <source>
        <dbReference type="ARBA" id="ARBA00022676"/>
    </source>
</evidence>
<dbReference type="NCBIfam" id="TIGR00696">
    <property type="entry name" value="wecG_tagA_cpsF"/>
    <property type="match status" value="1"/>
</dbReference>
<keyword evidence="1 5" id="KW-0328">Glycosyltransferase</keyword>
<proteinExistence type="inferred from homology"/>
<protein>
    <recommendedName>
        <fullName evidence="5">N-acetylglucosaminyldiphosphoundecaprenol N-acetyl-beta-D-mannosaminyltransferase</fullName>
        <ecNumber evidence="5">2.4.1.187</ecNumber>
    </recommendedName>
    <alternativeName>
        <fullName evidence="5">N-acetylmannosaminyltransferase</fullName>
    </alternativeName>
    <alternativeName>
        <fullName evidence="5">UDP-N-acetylmannosamine transferase</fullName>
    </alternativeName>
    <alternativeName>
        <fullName evidence="5">UDP-N-acetylmannosamine:N-acetylglucosaminyl pyrophosphorylundecaprenol N-acetylmannosaminyltransferase</fullName>
    </alternativeName>
</protein>
<gene>
    <name evidence="6" type="ORF">GWK17_15315</name>
</gene>
<comment type="catalytic activity">
    <reaction evidence="5">
        <text>UDP-N-acetyl-alpha-D-mannosamine + N-acetyl-alpha-D-glucosaminyl-di-trans,octa-cis-undecaprenyl diphosphate = N-acetyl-beta-D-mannosaminyl-(1-&gt;4)-N-acetyl-alpha-D-glucosaminyl di-trans,octa-cis-undecaprenyl diphosphate + UDP + H(+)</text>
        <dbReference type="Rhea" id="RHEA:16053"/>
        <dbReference type="ChEBI" id="CHEBI:15378"/>
        <dbReference type="ChEBI" id="CHEBI:58223"/>
        <dbReference type="ChEBI" id="CHEBI:62959"/>
        <dbReference type="ChEBI" id="CHEBI:68623"/>
        <dbReference type="ChEBI" id="CHEBI:132210"/>
        <dbReference type="EC" id="2.4.1.187"/>
    </reaction>
</comment>
<keyword evidence="3 5" id="KW-0777">Teichoic acid biosynthesis</keyword>
<evidence type="ECO:0000256" key="2">
    <source>
        <dbReference type="ARBA" id="ARBA00022679"/>
    </source>
</evidence>
<dbReference type="PANTHER" id="PTHR34136">
    <property type="match status" value="1"/>
</dbReference>
<comment type="function">
    <text evidence="5">Catalyzes the conversion of GlcNAc-PP-undecaprenol into ManNAc-GlcNAc-PP-undecaprenol, the first committed lipid intermediate in the de novo synthesis of teichoic acid.</text>
</comment>
<keyword evidence="2 5" id="KW-0808">Transferase</keyword>
<comment type="similarity">
    <text evidence="5">Belongs to the glycosyltransferase 26 family. TagA/TarA subfamily.</text>
</comment>
<dbReference type="AlphaFoldDB" id="A0A846TIP5"/>
<evidence type="ECO:0000256" key="3">
    <source>
        <dbReference type="ARBA" id="ARBA00022944"/>
    </source>
</evidence>
<dbReference type="CDD" id="cd06533">
    <property type="entry name" value="Glyco_transf_WecG_TagA"/>
    <property type="match status" value="1"/>
</dbReference>
<evidence type="ECO:0000256" key="5">
    <source>
        <dbReference type="HAMAP-Rule" id="MF_02070"/>
    </source>
</evidence>
<dbReference type="InterPro" id="IPR034714">
    <property type="entry name" value="TagA_TarA"/>
</dbReference>
<dbReference type="PANTHER" id="PTHR34136:SF1">
    <property type="entry name" value="UDP-N-ACETYL-D-MANNOSAMINURONIC ACID TRANSFERASE"/>
    <property type="match status" value="1"/>
</dbReference>
<organism evidence="6 7">
    <name type="scientific">Mesobacillus selenatarsenatis</name>
    <dbReference type="NCBI Taxonomy" id="388741"/>
    <lineage>
        <taxon>Bacteria</taxon>
        <taxon>Bacillati</taxon>
        <taxon>Bacillota</taxon>
        <taxon>Bacilli</taxon>
        <taxon>Bacillales</taxon>
        <taxon>Bacillaceae</taxon>
        <taxon>Mesobacillus</taxon>
    </lineage>
</organism>
<evidence type="ECO:0000256" key="4">
    <source>
        <dbReference type="ARBA" id="ARBA00023316"/>
    </source>
</evidence>
<dbReference type="InterPro" id="IPR004629">
    <property type="entry name" value="WecG_TagA_CpsF"/>
</dbReference>
<dbReference type="GO" id="GO:0071555">
    <property type="term" value="P:cell wall organization"/>
    <property type="evidence" value="ECO:0007669"/>
    <property type="project" value="UniProtKB-KW"/>
</dbReference>
<dbReference type="GO" id="GO:0047244">
    <property type="term" value="F:N-acetylglucosaminyldiphosphoundecaprenol N-acetyl-beta-D-mannosaminyltransferase activity"/>
    <property type="evidence" value="ECO:0007669"/>
    <property type="project" value="UniProtKB-UniRule"/>
</dbReference>
<dbReference type="EC" id="2.4.1.187" evidence="5"/>
<dbReference type="Pfam" id="PF03808">
    <property type="entry name" value="Glyco_tran_WecG"/>
    <property type="match status" value="1"/>
</dbReference>
<evidence type="ECO:0000313" key="7">
    <source>
        <dbReference type="Proteomes" id="UP000587942"/>
    </source>
</evidence>
<dbReference type="EMBL" id="JAAVUM010000010">
    <property type="protein sequence ID" value="NKE06820.1"/>
    <property type="molecule type" value="Genomic_DNA"/>
</dbReference>
<dbReference type="GO" id="GO:0019350">
    <property type="term" value="P:teichoic acid biosynthetic process"/>
    <property type="evidence" value="ECO:0007669"/>
    <property type="project" value="UniProtKB-UniRule"/>
</dbReference>
<evidence type="ECO:0000313" key="6">
    <source>
        <dbReference type="EMBL" id="NKE06820.1"/>
    </source>
</evidence>
<dbReference type="HAMAP" id="MF_02070">
    <property type="entry name" value="TagA_TarA"/>
    <property type="match status" value="1"/>
</dbReference>
<comment type="pathway">
    <text evidence="5">Cell wall biogenesis; teichoic acid biosynthesis.</text>
</comment>
<keyword evidence="4 5" id="KW-0961">Cell wall biogenesis/degradation</keyword>
<name>A0A846TIP5_9BACI</name>
<comment type="caution">
    <text evidence="6">The sequence shown here is derived from an EMBL/GenBank/DDBJ whole genome shotgun (WGS) entry which is preliminary data.</text>
</comment>
<accession>A0A846TIP5</accession>
<dbReference type="Proteomes" id="UP000587942">
    <property type="component" value="Unassembled WGS sequence"/>
</dbReference>
<sequence>MFVVTANPEIVMHAKDHPDYMRTVSNADMVIADGIGVIIGSKILNTPLPERVAGFDLLTELLKRGNEKNWRVFFLGAKDEVLQEAVGNVKKDYPNLVIAGSHHGYFKDDDTKVADLVREAQADMVFVALGFPRQEKWIETYIPTFDKGLFMGVGGSFDVLAGHVQRAPEIWQKLNLEWLYRLLKQPSRWKRMLALPLFIVEVVKEKNRRKR</sequence>
<dbReference type="UniPathway" id="UPA00632"/>
<reference evidence="6 7" key="1">
    <citation type="submission" date="2020-03" db="EMBL/GenBank/DDBJ databases">
        <authorList>
            <person name="Sun Q."/>
        </authorList>
    </citation>
    <scope>NUCLEOTIDE SEQUENCE [LARGE SCALE GENOMIC DNA]</scope>
    <source>
        <strain evidence="6 7">KACC 21451</strain>
    </source>
</reference>